<evidence type="ECO:0000313" key="4">
    <source>
        <dbReference type="Proteomes" id="UP000273158"/>
    </source>
</evidence>
<evidence type="ECO:0000259" key="2">
    <source>
        <dbReference type="PROSITE" id="PS51387"/>
    </source>
</evidence>
<dbReference type="Gene3D" id="3.30.43.10">
    <property type="entry name" value="Uridine Diphospho-n-acetylenolpyruvylglucosamine Reductase, domain 2"/>
    <property type="match status" value="1"/>
</dbReference>
<dbReference type="InterPro" id="IPR036318">
    <property type="entry name" value="FAD-bd_PCMH-like_sf"/>
</dbReference>
<dbReference type="InterPro" id="IPR006094">
    <property type="entry name" value="Oxid_FAD_bind_N"/>
</dbReference>
<dbReference type="InterPro" id="IPR016167">
    <property type="entry name" value="FAD-bd_PCMH_sub1"/>
</dbReference>
<dbReference type="InterPro" id="IPR016169">
    <property type="entry name" value="FAD-bd_PCMH_sub2"/>
</dbReference>
<dbReference type="Pfam" id="PF04030">
    <property type="entry name" value="ALO"/>
    <property type="match status" value="1"/>
</dbReference>
<comment type="caution">
    <text evidence="3">The sequence shown here is derived from an EMBL/GenBank/DDBJ whole genome shotgun (WGS) entry which is preliminary data.</text>
</comment>
<dbReference type="InterPro" id="IPR016171">
    <property type="entry name" value="Vanillyl_alc_oxidase_C-sub2"/>
</dbReference>
<sequence length="416" mass="44891">MTDVGTNWAGNIRYAAARLSEPSTLDELAEVIGSAPRVRMLGSRHSFTDIADTDGVLVSLAALAAEAPTVAADRRTVRVAAGIRYGDLVPFLERERLALANLASLPHISVVGAVQTGTHGSGDRIGSLATQVVAVELITGAGERMRSRRGDADFDGVVVGLGALGAVTHLDLDVEPAYEVRQHVFDGGRWDAVLGDLDAVTAAGDSVSMFTTWADADALDQVWVKSRTGREAPDLHRIGARPAGERRHPIPGVDPEPCTGQFGVPGPWFDRLPHFRLAFTPSVGVELQSEYLVARGDAVQAIEALRRLAPRIAPLLHVCEVRTMAADGLWLSPASGRDTVGLHFTWRPDEPAVRALLPAIEAALPESARAHWGKISTMPGDEVRARFPEWSRFAALRRRLDPERRFVNAHLERLGL</sequence>
<dbReference type="InterPro" id="IPR007173">
    <property type="entry name" value="ALO_C"/>
</dbReference>
<dbReference type="OrthoDB" id="9800184at2"/>
<dbReference type="EMBL" id="RCDB01000001">
    <property type="protein sequence ID" value="RLK52427.1"/>
    <property type="molecule type" value="Genomic_DNA"/>
</dbReference>
<accession>A0A498CAZ8</accession>
<dbReference type="InterPro" id="IPR010031">
    <property type="entry name" value="FAD_lactone_oxidase-like"/>
</dbReference>
<dbReference type="PANTHER" id="PTHR43762">
    <property type="entry name" value="L-GULONOLACTONE OXIDASE"/>
    <property type="match status" value="1"/>
</dbReference>
<dbReference type="PROSITE" id="PS51387">
    <property type="entry name" value="FAD_PCMH"/>
    <property type="match status" value="1"/>
</dbReference>
<dbReference type="GO" id="GO:0016020">
    <property type="term" value="C:membrane"/>
    <property type="evidence" value="ECO:0007669"/>
    <property type="project" value="InterPro"/>
</dbReference>
<dbReference type="SUPFAM" id="SSF56176">
    <property type="entry name" value="FAD-binding/transporter-associated domain-like"/>
    <property type="match status" value="1"/>
</dbReference>
<dbReference type="PIRSF" id="PIRSF000136">
    <property type="entry name" value="LGO_GLO"/>
    <property type="match status" value="1"/>
</dbReference>
<dbReference type="Gene3D" id="3.30.70.2530">
    <property type="match status" value="1"/>
</dbReference>
<dbReference type="InterPro" id="IPR016166">
    <property type="entry name" value="FAD-bd_PCMH"/>
</dbReference>
<keyword evidence="4" id="KW-1185">Reference proteome</keyword>
<evidence type="ECO:0000313" key="3">
    <source>
        <dbReference type="EMBL" id="RLK52427.1"/>
    </source>
</evidence>
<dbReference type="Pfam" id="PF01565">
    <property type="entry name" value="FAD_binding_4"/>
    <property type="match status" value="1"/>
</dbReference>
<feature type="domain" description="FAD-binding PCMH-type" evidence="2">
    <location>
        <begin position="12"/>
        <end position="177"/>
    </location>
</feature>
<organism evidence="3 4">
    <name type="scientific">Microbacterium telephonicum</name>
    <dbReference type="NCBI Taxonomy" id="1714841"/>
    <lineage>
        <taxon>Bacteria</taxon>
        <taxon>Bacillati</taxon>
        <taxon>Actinomycetota</taxon>
        <taxon>Actinomycetes</taxon>
        <taxon>Micrococcales</taxon>
        <taxon>Microbacteriaceae</taxon>
        <taxon>Microbacterium</taxon>
    </lineage>
</organism>
<reference evidence="3 4" key="1">
    <citation type="journal article" date="2015" name="Stand. Genomic Sci.">
        <title>Genomic Encyclopedia of Bacterial and Archaeal Type Strains, Phase III: the genomes of soil and plant-associated and newly described type strains.</title>
        <authorList>
            <person name="Whitman W.B."/>
            <person name="Woyke T."/>
            <person name="Klenk H.P."/>
            <person name="Zhou Y."/>
            <person name="Lilburn T.G."/>
            <person name="Beck B.J."/>
            <person name="De Vos P."/>
            <person name="Vandamme P."/>
            <person name="Eisen J.A."/>
            <person name="Garrity G."/>
            <person name="Hugenholtz P."/>
            <person name="Kyrpides N.C."/>
        </authorList>
    </citation>
    <scope>NUCLEOTIDE SEQUENCE [LARGE SCALE GENOMIC DNA]</scope>
    <source>
        <strain evidence="3 4">S2T63</strain>
    </source>
</reference>
<protein>
    <submittedName>
        <fullName evidence="3">Xylitol oxidase</fullName>
    </submittedName>
</protein>
<gene>
    <name evidence="3" type="ORF">C7474_0365</name>
</gene>
<dbReference type="Gene3D" id="1.10.45.10">
    <property type="entry name" value="Vanillyl-alcohol Oxidase, Chain A, domain 4"/>
    <property type="match status" value="1"/>
</dbReference>
<dbReference type="RefSeq" id="WP_121057112.1">
    <property type="nucleotide sequence ID" value="NZ_RCDB01000001.1"/>
</dbReference>
<dbReference type="AlphaFoldDB" id="A0A498CAZ8"/>
<dbReference type="GO" id="GO:0003885">
    <property type="term" value="F:D-arabinono-1,4-lactone oxidase activity"/>
    <property type="evidence" value="ECO:0007669"/>
    <property type="project" value="InterPro"/>
</dbReference>
<keyword evidence="1" id="KW-0560">Oxidoreductase</keyword>
<dbReference type="GO" id="GO:0071949">
    <property type="term" value="F:FAD binding"/>
    <property type="evidence" value="ECO:0007669"/>
    <property type="project" value="InterPro"/>
</dbReference>
<evidence type="ECO:0000256" key="1">
    <source>
        <dbReference type="ARBA" id="ARBA00023002"/>
    </source>
</evidence>
<dbReference type="GO" id="GO:0080049">
    <property type="term" value="F:L-gulono-1,4-lactone dehydrogenase activity"/>
    <property type="evidence" value="ECO:0007669"/>
    <property type="project" value="TreeGrafter"/>
</dbReference>
<dbReference type="Gene3D" id="3.30.70.2520">
    <property type="match status" value="1"/>
</dbReference>
<dbReference type="Gene3D" id="3.30.465.10">
    <property type="match status" value="1"/>
</dbReference>
<dbReference type="PANTHER" id="PTHR43762:SF1">
    <property type="entry name" value="D-ARABINONO-1,4-LACTONE OXIDASE"/>
    <property type="match status" value="1"/>
</dbReference>
<proteinExistence type="predicted"/>
<dbReference type="Proteomes" id="UP000273158">
    <property type="component" value="Unassembled WGS sequence"/>
</dbReference>
<name>A0A498CAZ8_9MICO</name>